<dbReference type="InterPro" id="IPR036236">
    <property type="entry name" value="Znf_C2H2_sf"/>
</dbReference>
<evidence type="ECO:0000256" key="5">
    <source>
        <dbReference type="PROSITE-ProRule" id="PRU00042"/>
    </source>
</evidence>
<keyword evidence="2" id="KW-0677">Repeat</keyword>
<evidence type="ECO:0000259" key="6">
    <source>
        <dbReference type="PROSITE" id="PS50157"/>
    </source>
</evidence>
<evidence type="ECO:0000313" key="7">
    <source>
        <dbReference type="EMBL" id="EPR78664.1"/>
    </source>
</evidence>
<dbReference type="Gene3D" id="3.30.160.60">
    <property type="entry name" value="Classic Zinc Finger"/>
    <property type="match status" value="2"/>
</dbReference>
<dbReference type="PANTHER" id="PTHR23235:SF120">
    <property type="entry name" value="KRUPPEL-LIKE FACTOR 15"/>
    <property type="match status" value="1"/>
</dbReference>
<protein>
    <recommendedName>
        <fullName evidence="6">C2H2-type domain-containing protein</fullName>
    </recommendedName>
</protein>
<dbReference type="InParanoid" id="S7XI12"/>
<dbReference type="HOGENOM" id="CLU_528040_0_0_1"/>
<dbReference type="SMART" id="SM00355">
    <property type="entry name" value="ZnF_C2H2"/>
    <property type="match status" value="2"/>
</dbReference>
<dbReference type="PROSITE" id="PS50157">
    <property type="entry name" value="ZINC_FINGER_C2H2_2"/>
    <property type="match status" value="2"/>
</dbReference>
<dbReference type="AlphaFoldDB" id="S7XI12"/>
<evidence type="ECO:0000256" key="3">
    <source>
        <dbReference type="ARBA" id="ARBA00022771"/>
    </source>
</evidence>
<dbReference type="STRING" id="1358809.S7XI12"/>
<dbReference type="GO" id="GO:0000978">
    <property type="term" value="F:RNA polymerase II cis-regulatory region sequence-specific DNA binding"/>
    <property type="evidence" value="ECO:0007669"/>
    <property type="project" value="TreeGrafter"/>
</dbReference>
<reference evidence="8" key="1">
    <citation type="journal article" date="2013" name="PLoS Genet.">
        <title>The genome of Spraguea lophii and the basis of host-microsporidian interactions.</title>
        <authorList>
            <person name="Campbell S.E."/>
            <person name="Williams T.A."/>
            <person name="Yousuf A."/>
            <person name="Soanes D.M."/>
            <person name="Paszkiewicz K.H."/>
            <person name="Williams B.A.P."/>
        </authorList>
    </citation>
    <scope>NUCLEOTIDE SEQUENCE [LARGE SCALE GENOMIC DNA]</scope>
    <source>
        <strain evidence="8">42_110</strain>
    </source>
</reference>
<dbReference type="GO" id="GO:0000981">
    <property type="term" value="F:DNA-binding transcription factor activity, RNA polymerase II-specific"/>
    <property type="evidence" value="ECO:0007669"/>
    <property type="project" value="TreeGrafter"/>
</dbReference>
<dbReference type="FunFam" id="3.30.160.60:FF:000125">
    <property type="entry name" value="Putative zinc finger protein 143"/>
    <property type="match status" value="2"/>
</dbReference>
<name>S7XI12_SPRLO</name>
<dbReference type="Proteomes" id="UP000014978">
    <property type="component" value="Unassembled WGS sequence"/>
</dbReference>
<organism evidence="7 8">
    <name type="scientific">Spraguea lophii (strain 42_110)</name>
    <name type="common">Microsporidian parasite</name>
    <dbReference type="NCBI Taxonomy" id="1358809"/>
    <lineage>
        <taxon>Eukaryota</taxon>
        <taxon>Fungi</taxon>
        <taxon>Fungi incertae sedis</taxon>
        <taxon>Microsporidia</taxon>
        <taxon>Spragueidae</taxon>
        <taxon>Spraguea</taxon>
    </lineage>
</organism>
<dbReference type="PANTHER" id="PTHR23235">
    <property type="entry name" value="KRUEPPEL-LIKE TRANSCRIPTION FACTOR"/>
    <property type="match status" value="1"/>
</dbReference>
<dbReference type="EMBL" id="ATCN01000631">
    <property type="protein sequence ID" value="EPR78664.1"/>
    <property type="molecule type" value="Genomic_DNA"/>
</dbReference>
<gene>
    <name evidence="7" type="ORF">SLOPH_1864</name>
</gene>
<proteinExistence type="predicted"/>
<dbReference type="Pfam" id="PF00096">
    <property type="entry name" value="zf-C2H2"/>
    <property type="match status" value="1"/>
</dbReference>
<evidence type="ECO:0000256" key="1">
    <source>
        <dbReference type="ARBA" id="ARBA00022723"/>
    </source>
</evidence>
<comment type="caution">
    <text evidence="7">The sequence shown here is derived from an EMBL/GenBank/DDBJ whole genome shotgun (WGS) entry which is preliminary data.</text>
</comment>
<dbReference type="GO" id="GO:0008270">
    <property type="term" value="F:zinc ion binding"/>
    <property type="evidence" value="ECO:0007669"/>
    <property type="project" value="UniProtKB-KW"/>
</dbReference>
<keyword evidence="4" id="KW-0862">Zinc</keyword>
<evidence type="ECO:0000256" key="2">
    <source>
        <dbReference type="ARBA" id="ARBA00022737"/>
    </source>
</evidence>
<keyword evidence="1" id="KW-0479">Metal-binding</keyword>
<accession>S7XI12</accession>
<dbReference type="VEuPathDB" id="MicrosporidiaDB:SLOPH_1864"/>
<dbReference type="OrthoDB" id="654211at2759"/>
<keyword evidence="3 5" id="KW-0863">Zinc-finger</keyword>
<dbReference type="InterPro" id="IPR013087">
    <property type="entry name" value="Znf_C2H2_type"/>
</dbReference>
<sequence length="516" mass="60637">MLEIVDKILDCFDELKCRYKEFKGEDDDVQKEYDKKNGSDNNIGNEKGIEEIGIIDDVKNDVMNLSKREGSVEINNENGEKESKFNVEYNKEIFNTDTVADKTIKFVNEKDDFNDKIKNIFSMDIKKEEQNEILNDVELLFINEKLSINVKDICKIVNFYIKKEFYNTMNMINILKENLVEVDFLALISVMLGDKIYLDIHKINRVVVEYIVGNIKTEFNVQIKQPFQDKIEKNEDFNEKFSDKNFNLIDMTSSHFGDIDYKHTNKNVNNFNYYDYQYQDHKFTENMSNENENKRENKTFIPENYNVDTLDDDNGEVSYYENPRGKFRNQDDIYKSREEKNNEDIFSSIRMSDMINKDETYNESLNLKGRPFIFESVRSNEEMVDSIMGCMIRSETKEDEGLSQSSFYNGPIAVLNNKIQGSTNFNLPPRPGKKPCSAETLDVERPFICSHSGCNSAFKRFEHLKRHYRIHTGERPYKCKYPGCNRSFARSDNLSQHSKIHGGNIPKRKCLRRFIE</sequence>
<feature type="domain" description="C2H2-type" evidence="6">
    <location>
        <begin position="477"/>
        <end position="506"/>
    </location>
</feature>
<dbReference type="SUPFAM" id="SSF57667">
    <property type="entry name" value="beta-beta-alpha zinc fingers"/>
    <property type="match status" value="1"/>
</dbReference>
<feature type="domain" description="C2H2-type" evidence="6">
    <location>
        <begin position="447"/>
        <end position="476"/>
    </location>
</feature>
<keyword evidence="8" id="KW-1185">Reference proteome</keyword>
<dbReference type="PROSITE" id="PS00028">
    <property type="entry name" value="ZINC_FINGER_C2H2_1"/>
    <property type="match status" value="2"/>
</dbReference>
<evidence type="ECO:0000256" key="4">
    <source>
        <dbReference type="ARBA" id="ARBA00022833"/>
    </source>
</evidence>
<evidence type="ECO:0000313" key="8">
    <source>
        <dbReference type="Proteomes" id="UP000014978"/>
    </source>
</evidence>